<feature type="non-terminal residue" evidence="2">
    <location>
        <position position="79"/>
    </location>
</feature>
<proteinExistence type="predicted"/>
<reference evidence="2 3" key="1">
    <citation type="journal article" date="2010" name="Nat. Biotechnol.">
        <title>Genome sequence of the model mushroom Schizophyllum commune.</title>
        <authorList>
            <person name="Ohm R.A."/>
            <person name="de Jong J.F."/>
            <person name="Lugones L.G."/>
            <person name="Aerts A."/>
            <person name="Kothe E."/>
            <person name="Stajich J.E."/>
            <person name="de Vries R.P."/>
            <person name="Record E."/>
            <person name="Levasseur A."/>
            <person name="Baker S.E."/>
            <person name="Bartholomew K.A."/>
            <person name="Coutinho P.M."/>
            <person name="Erdmann S."/>
            <person name="Fowler T.J."/>
            <person name="Gathman A.C."/>
            <person name="Lombard V."/>
            <person name="Henrissat B."/>
            <person name="Knabe N."/>
            <person name="Kuees U."/>
            <person name="Lilly W.W."/>
            <person name="Lindquist E."/>
            <person name="Lucas S."/>
            <person name="Magnuson J.K."/>
            <person name="Piumi F."/>
            <person name="Raudaskoski M."/>
            <person name="Salamov A."/>
            <person name="Schmutz J."/>
            <person name="Schwarze F.W.M.R."/>
            <person name="vanKuyk P.A."/>
            <person name="Horton J.S."/>
            <person name="Grigoriev I.V."/>
            <person name="Woesten H.A.B."/>
        </authorList>
    </citation>
    <scope>NUCLEOTIDE SEQUENCE [LARGE SCALE GENOMIC DNA]</scope>
    <source>
        <strain evidence="3">H4-8 / FGSC 9210</strain>
    </source>
</reference>
<dbReference type="InParanoid" id="D8PR80"/>
<dbReference type="EMBL" id="GL377302">
    <property type="protein sequence ID" value="EFJ03814.1"/>
    <property type="molecule type" value="Genomic_DNA"/>
</dbReference>
<gene>
    <name evidence="2" type="ORF">SCHCODRAFT_104132</name>
</gene>
<name>D8PR80_SCHCM</name>
<dbReference type="HOGENOM" id="CLU_2607364_0_0_1"/>
<protein>
    <submittedName>
        <fullName evidence="2">Uncharacterized protein</fullName>
    </submittedName>
</protein>
<dbReference type="Proteomes" id="UP000007431">
    <property type="component" value="Unassembled WGS sequence"/>
</dbReference>
<keyword evidence="3" id="KW-1185">Reference proteome</keyword>
<accession>D8PR80</accession>
<evidence type="ECO:0000313" key="3">
    <source>
        <dbReference type="Proteomes" id="UP000007431"/>
    </source>
</evidence>
<evidence type="ECO:0000313" key="2">
    <source>
        <dbReference type="EMBL" id="EFJ03814.1"/>
    </source>
</evidence>
<dbReference type="VEuPathDB" id="FungiDB:SCHCODRAFT_02610996"/>
<feature type="compositionally biased region" description="Low complexity" evidence="1">
    <location>
        <begin position="65"/>
        <end position="79"/>
    </location>
</feature>
<feature type="compositionally biased region" description="Basic and acidic residues" evidence="1">
    <location>
        <begin position="42"/>
        <end position="51"/>
    </location>
</feature>
<evidence type="ECO:0000256" key="1">
    <source>
        <dbReference type="SAM" id="MobiDB-lite"/>
    </source>
</evidence>
<dbReference type="AlphaFoldDB" id="D8PR80"/>
<organism evidence="3">
    <name type="scientific">Schizophyllum commune (strain H4-8 / FGSC 9210)</name>
    <name type="common">Split gill fungus</name>
    <dbReference type="NCBI Taxonomy" id="578458"/>
    <lineage>
        <taxon>Eukaryota</taxon>
        <taxon>Fungi</taxon>
        <taxon>Dikarya</taxon>
        <taxon>Basidiomycota</taxon>
        <taxon>Agaricomycotina</taxon>
        <taxon>Agaricomycetes</taxon>
        <taxon>Agaricomycetidae</taxon>
        <taxon>Agaricales</taxon>
        <taxon>Schizophyllaceae</taxon>
        <taxon>Schizophyllum</taxon>
    </lineage>
</organism>
<feature type="region of interest" description="Disordered" evidence="1">
    <location>
        <begin position="42"/>
        <end position="79"/>
    </location>
</feature>
<sequence>MLLSPMSSAHPQPDPFALYSQQLHQYTLRLWCDHCRRVAKAQAREEADRISRSSSPLKTPDDSSESSSSSSSSSGSQSS</sequence>